<dbReference type="EMBL" id="JBBEGM010000005">
    <property type="protein sequence ID" value="MEJ2862489.1"/>
    <property type="molecule type" value="Genomic_DNA"/>
</dbReference>
<gene>
    <name evidence="3" type="ORF">WCD58_15055</name>
</gene>
<dbReference type="RefSeq" id="WP_337703863.1">
    <property type="nucleotide sequence ID" value="NZ_JBBEGM010000005.1"/>
</dbReference>
<keyword evidence="4" id="KW-1185">Reference proteome</keyword>
<keyword evidence="2" id="KW-1133">Transmembrane helix</keyword>
<feature type="transmembrane region" description="Helical" evidence="2">
    <location>
        <begin position="52"/>
        <end position="75"/>
    </location>
</feature>
<keyword evidence="2" id="KW-0812">Transmembrane</keyword>
<name>A0ABU8M585_9PSEU</name>
<evidence type="ECO:0000313" key="3">
    <source>
        <dbReference type="EMBL" id="MEJ2862489.1"/>
    </source>
</evidence>
<accession>A0ABU8M585</accession>
<evidence type="ECO:0000256" key="1">
    <source>
        <dbReference type="SAM" id="MobiDB-lite"/>
    </source>
</evidence>
<organism evidence="3 4">
    <name type="scientific">Actinomycetospora flava</name>
    <dbReference type="NCBI Taxonomy" id="3129232"/>
    <lineage>
        <taxon>Bacteria</taxon>
        <taxon>Bacillati</taxon>
        <taxon>Actinomycetota</taxon>
        <taxon>Actinomycetes</taxon>
        <taxon>Pseudonocardiales</taxon>
        <taxon>Pseudonocardiaceae</taxon>
        <taxon>Actinomycetospora</taxon>
    </lineage>
</organism>
<feature type="compositionally biased region" description="Pro residues" evidence="1">
    <location>
        <begin position="38"/>
        <end position="48"/>
    </location>
</feature>
<reference evidence="3 4" key="1">
    <citation type="submission" date="2024-03" db="EMBL/GenBank/DDBJ databases">
        <title>Actinomycetospora sp. OC33-EN07, a novel actinomycete isolated from wild orchid (Aerides multiflora).</title>
        <authorList>
            <person name="Suriyachadkun C."/>
        </authorList>
    </citation>
    <scope>NUCLEOTIDE SEQUENCE [LARGE SCALE GENOMIC DNA]</scope>
    <source>
        <strain evidence="3 4">OC33-EN07</strain>
    </source>
</reference>
<sequence>MALSPPPSRLPRDHFVDTPTVSLEIPRARQGGRWVDPPASPTPPPAPPRSTLALALAALVLVCLVVAGLVLVLVVSGL</sequence>
<proteinExistence type="predicted"/>
<feature type="region of interest" description="Disordered" evidence="1">
    <location>
        <begin position="27"/>
        <end position="48"/>
    </location>
</feature>
<comment type="caution">
    <text evidence="3">The sequence shown here is derived from an EMBL/GenBank/DDBJ whole genome shotgun (WGS) entry which is preliminary data.</text>
</comment>
<protein>
    <submittedName>
        <fullName evidence="3">Uncharacterized protein</fullName>
    </submittedName>
</protein>
<evidence type="ECO:0000256" key="2">
    <source>
        <dbReference type="SAM" id="Phobius"/>
    </source>
</evidence>
<evidence type="ECO:0000313" key="4">
    <source>
        <dbReference type="Proteomes" id="UP001369736"/>
    </source>
</evidence>
<dbReference type="Proteomes" id="UP001369736">
    <property type="component" value="Unassembled WGS sequence"/>
</dbReference>
<keyword evidence="2" id="KW-0472">Membrane</keyword>